<comment type="PTM">
    <text evidence="9">Transiently phosphorylated on a His residue during the reaction cycle. Phosphorylation strongly increases the affinity for substrates and increases the rate of nicotinate D-ribonucleotide production. Dephosphorylation regenerates the low-affinity form of the enzyme, leading to product release.</text>
</comment>
<evidence type="ECO:0000256" key="3">
    <source>
        <dbReference type="ARBA" id="ARBA00013236"/>
    </source>
</evidence>
<dbReference type="PANTHER" id="PTHR11098">
    <property type="entry name" value="NICOTINATE PHOSPHORIBOSYLTRANSFERASE"/>
    <property type="match status" value="1"/>
</dbReference>
<dbReference type="EMBL" id="BSDR01000001">
    <property type="protein sequence ID" value="GLI35599.1"/>
    <property type="molecule type" value="Genomic_DNA"/>
</dbReference>
<dbReference type="FunFam" id="3.20.20.70:FF:000076">
    <property type="entry name" value="Nicotinate phosphoribosyltransferase"/>
    <property type="match status" value="1"/>
</dbReference>
<dbReference type="GO" id="GO:0034355">
    <property type="term" value="P:NAD+ biosynthetic process via the salvage pathway"/>
    <property type="evidence" value="ECO:0007669"/>
    <property type="project" value="TreeGrafter"/>
</dbReference>
<evidence type="ECO:0000256" key="1">
    <source>
        <dbReference type="ARBA" id="ARBA00004952"/>
    </source>
</evidence>
<dbReference type="InterPro" id="IPR013785">
    <property type="entry name" value="Aldolase_TIM"/>
</dbReference>
<dbReference type="NCBIfam" id="NF009131">
    <property type="entry name" value="PRK12484.1"/>
    <property type="match status" value="1"/>
</dbReference>
<dbReference type="InterPro" id="IPR006405">
    <property type="entry name" value="Nic_PRibTrfase_pncB"/>
</dbReference>
<evidence type="ECO:0000256" key="5">
    <source>
        <dbReference type="ARBA" id="ARBA00022598"/>
    </source>
</evidence>
<dbReference type="EC" id="6.3.4.21" evidence="3 9"/>
<evidence type="ECO:0000256" key="6">
    <source>
        <dbReference type="ARBA" id="ARBA00022642"/>
    </source>
</evidence>
<protein>
    <recommendedName>
        <fullName evidence="3 9">Nicotinate phosphoribosyltransferase</fullName>
        <ecNumber evidence="3 9">6.3.4.21</ecNumber>
    </recommendedName>
</protein>
<evidence type="ECO:0000259" key="12">
    <source>
        <dbReference type="Pfam" id="PF17956"/>
    </source>
</evidence>
<comment type="pathway">
    <text evidence="1 9">Cofactor biosynthesis; NAD(+) biosynthesis; nicotinate D-ribonucleotide from nicotinate: step 1/1.</text>
</comment>
<sequence length="457" mass="51613">MNVWDQYAPELVTDLYEFTMAESYLKENMSGEATFSLFIRAYPHHRAYFVSAGLEHLLELIRDFRFSEASVDYLASTGKFSRDFTDYLKKVRFTGTVRAIPEGRIFFTQEPILEVTAPIIEGQLLETLVINVIQLETLLASKAARCVHAARGRALVDFSLRRTHGVDAGLKAARASYLAGFVGSSNVLAGKIYGVPVFGTMAHSYVTSFKNEMDSFLAFARTYPDDTVLLIDTYDTLRGAEKALEVARRMSAEGKPLVGVRLDSGDLVDLSRKVRKIFLDGGFPDVKIIVSGSLDEYSLEKLLEEGAEIDLFAVGTRMGVSSDAPYFDIAYKLVEYEGRPILKLSSGKKTWVGKKQVYRFYDEDGKMKEDLLCLLEEAVPGGEPLLETVIKDGELQRSPESLERIRERFAGEWEKLPHIYRSTYPVETYPVKISADLSELERQTSEARRREEIEKEW</sequence>
<feature type="domain" description="Nicotinate phosphoribosyltransferase N-terminal" evidence="11">
    <location>
        <begin position="11"/>
        <end position="133"/>
    </location>
</feature>
<keyword evidence="4" id="KW-0597">Phosphoprotein</keyword>
<keyword evidence="7 9" id="KW-0808">Transferase</keyword>
<dbReference type="GO" id="GO:0047280">
    <property type="term" value="F:nicotinamide phosphoribosyltransferase activity"/>
    <property type="evidence" value="ECO:0007669"/>
    <property type="project" value="UniProtKB-ARBA"/>
</dbReference>
<dbReference type="PIRSF" id="PIRSF000484">
    <property type="entry name" value="NAPRT"/>
    <property type="match status" value="1"/>
</dbReference>
<dbReference type="NCBIfam" id="NF006696">
    <property type="entry name" value="PRK09243.1-3"/>
    <property type="match status" value="1"/>
</dbReference>
<keyword evidence="6 9" id="KW-0662">Pyridine nucleotide biosynthesis</keyword>
<dbReference type="Proteomes" id="UP001144372">
    <property type="component" value="Unassembled WGS sequence"/>
</dbReference>
<dbReference type="GO" id="GO:0004516">
    <property type="term" value="F:nicotinate phosphoribosyltransferase activity"/>
    <property type="evidence" value="ECO:0007669"/>
    <property type="project" value="UniProtKB-UniRule"/>
</dbReference>
<comment type="caution">
    <text evidence="13">The sequence shown here is derived from an EMBL/GenBank/DDBJ whole genome shotgun (WGS) entry which is preliminary data.</text>
</comment>
<dbReference type="NCBIfam" id="TIGR01513">
    <property type="entry name" value="NAPRTase_put"/>
    <property type="match status" value="1"/>
</dbReference>
<evidence type="ECO:0000256" key="7">
    <source>
        <dbReference type="ARBA" id="ARBA00022679"/>
    </source>
</evidence>
<evidence type="ECO:0000256" key="8">
    <source>
        <dbReference type="ARBA" id="ARBA00048668"/>
    </source>
</evidence>
<comment type="function">
    <text evidence="9">Catalyzes the first step in the biosynthesis of NAD from nicotinic acid, the ATP-dependent synthesis of beta-nicotinate D-ribonucleotide from nicotinate and 5-phospho-D-ribose 1-phosphate.</text>
</comment>
<name>A0A9W6FVF1_9BACT</name>
<dbReference type="Pfam" id="PF17767">
    <property type="entry name" value="NAPRTase_N"/>
    <property type="match status" value="1"/>
</dbReference>
<proteinExistence type="inferred from homology"/>
<dbReference type="InterPro" id="IPR007229">
    <property type="entry name" value="Nic_PRibTrfase-Fam"/>
</dbReference>
<evidence type="ECO:0000313" key="13">
    <source>
        <dbReference type="EMBL" id="GLI35599.1"/>
    </source>
</evidence>
<evidence type="ECO:0000259" key="11">
    <source>
        <dbReference type="Pfam" id="PF17767"/>
    </source>
</evidence>
<dbReference type="AlphaFoldDB" id="A0A9W6FVF1"/>
<accession>A0A9W6FVF1</accession>
<comment type="catalytic activity">
    <reaction evidence="8 9">
        <text>5-phospho-alpha-D-ribose 1-diphosphate + nicotinate + ATP + H2O = nicotinate beta-D-ribonucleotide + ADP + phosphate + diphosphate</text>
        <dbReference type="Rhea" id="RHEA:36163"/>
        <dbReference type="ChEBI" id="CHEBI:15377"/>
        <dbReference type="ChEBI" id="CHEBI:30616"/>
        <dbReference type="ChEBI" id="CHEBI:32544"/>
        <dbReference type="ChEBI" id="CHEBI:33019"/>
        <dbReference type="ChEBI" id="CHEBI:43474"/>
        <dbReference type="ChEBI" id="CHEBI:57502"/>
        <dbReference type="ChEBI" id="CHEBI:58017"/>
        <dbReference type="ChEBI" id="CHEBI:456216"/>
        <dbReference type="EC" id="6.3.4.21"/>
    </reaction>
</comment>
<dbReference type="GO" id="GO:0005829">
    <property type="term" value="C:cytosol"/>
    <property type="evidence" value="ECO:0007669"/>
    <property type="project" value="TreeGrafter"/>
</dbReference>
<comment type="similarity">
    <text evidence="2 9">Belongs to the NAPRTase family.</text>
</comment>
<dbReference type="RefSeq" id="WP_281795570.1">
    <property type="nucleotide sequence ID" value="NZ_BSDR01000001.1"/>
</dbReference>
<dbReference type="Gene3D" id="3.20.20.70">
    <property type="entry name" value="Aldolase class I"/>
    <property type="match status" value="1"/>
</dbReference>
<dbReference type="InterPro" id="IPR041525">
    <property type="entry name" value="N/Namide_PRibTrfase"/>
</dbReference>
<evidence type="ECO:0000259" key="10">
    <source>
        <dbReference type="Pfam" id="PF04095"/>
    </source>
</evidence>
<gene>
    <name evidence="13" type="ORF">DAMNIGENAA_30320</name>
</gene>
<dbReference type="InterPro" id="IPR036068">
    <property type="entry name" value="Nicotinate_pribotase-like_C"/>
</dbReference>
<evidence type="ECO:0000313" key="14">
    <source>
        <dbReference type="Proteomes" id="UP001144372"/>
    </source>
</evidence>
<evidence type="ECO:0000256" key="2">
    <source>
        <dbReference type="ARBA" id="ARBA00010897"/>
    </source>
</evidence>
<dbReference type="PANTHER" id="PTHR11098:SF1">
    <property type="entry name" value="NICOTINATE PHOSPHORIBOSYLTRANSFERASE"/>
    <property type="match status" value="1"/>
</dbReference>
<dbReference type="Pfam" id="PF04095">
    <property type="entry name" value="NAPRTase"/>
    <property type="match status" value="1"/>
</dbReference>
<evidence type="ECO:0000256" key="9">
    <source>
        <dbReference type="RuleBase" id="RU365100"/>
    </source>
</evidence>
<dbReference type="CDD" id="cd01570">
    <property type="entry name" value="NAPRTase_A"/>
    <property type="match status" value="1"/>
</dbReference>
<dbReference type="Gene3D" id="3.20.140.10">
    <property type="entry name" value="nicotinate phosphoribosyltransferase"/>
    <property type="match status" value="2"/>
</dbReference>
<keyword evidence="13" id="KW-0328">Glycosyltransferase</keyword>
<feature type="domain" description="Nicotinate phosphoribosyltransferase C-terminal" evidence="12">
    <location>
        <begin position="383"/>
        <end position="440"/>
    </location>
</feature>
<organism evidence="13 14">
    <name type="scientific">Desulforhabdus amnigena</name>
    <dbReference type="NCBI Taxonomy" id="40218"/>
    <lineage>
        <taxon>Bacteria</taxon>
        <taxon>Pseudomonadati</taxon>
        <taxon>Thermodesulfobacteriota</taxon>
        <taxon>Syntrophobacteria</taxon>
        <taxon>Syntrophobacterales</taxon>
        <taxon>Syntrophobacteraceae</taxon>
        <taxon>Desulforhabdus</taxon>
    </lineage>
</organism>
<evidence type="ECO:0000256" key="4">
    <source>
        <dbReference type="ARBA" id="ARBA00022553"/>
    </source>
</evidence>
<feature type="domain" description="Nicotinate/nicotinamide phosphoribosyltransferase" evidence="10">
    <location>
        <begin position="155"/>
        <end position="347"/>
    </location>
</feature>
<reference evidence="13" key="1">
    <citation type="submission" date="2022-12" db="EMBL/GenBank/DDBJ databases">
        <title>Reference genome sequencing for broad-spectrum identification of bacterial and archaeal isolates by mass spectrometry.</title>
        <authorList>
            <person name="Sekiguchi Y."/>
            <person name="Tourlousse D.M."/>
        </authorList>
    </citation>
    <scope>NUCLEOTIDE SEQUENCE</scope>
    <source>
        <strain evidence="13">ASRB1</strain>
    </source>
</reference>
<keyword evidence="5 9" id="KW-0436">Ligase</keyword>
<keyword evidence="14" id="KW-1185">Reference proteome</keyword>
<dbReference type="SUPFAM" id="SSF51690">
    <property type="entry name" value="Nicotinate/Quinolinate PRTase C-terminal domain-like"/>
    <property type="match status" value="1"/>
</dbReference>
<dbReference type="SUPFAM" id="SSF54675">
    <property type="entry name" value="Nicotinate/Quinolinate PRTase N-terminal domain-like"/>
    <property type="match status" value="1"/>
</dbReference>
<dbReference type="InterPro" id="IPR041619">
    <property type="entry name" value="NAPRTase_C"/>
</dbReference>
<dbReference type="InterPro" id="IPR040727">
    <property type="entry name" value="NAPRTase_N"/>
</dbReference>
<dbReference type="Pfam" id="PF17956">
    <property type="entry name" value="NAPRTase_C"/>
    <property type="match status" value="1"/>
</dbReference>